<organism evidence="2 3">
    <name type="scientific">Bradyrhizobium centrolobii</name>
    <dbReference type="NCBI Taxonomy" id="1505087"/>
    <lineage>
        <taxon>Bacteria</taxon>
        <taxon>Pseudomonadati</taxon>
        <taxon>Pseudomonadota</taxon>
        <taxon>Alphaproteobacteria</taxon>
        <taxon>Hyphomicrobiales</taxon>
        <taxon>Nitrobacteraceae</taxon>
        <taxon>Bradyrhizobium</taxon>
    </lineage>
</organism>
<accession>A0A176YCL7</accession>
<feature type="chain" id="PRO_5008054432" evidence="1">
    <location>
        <begin position="24"/>
        <end position="74"/>
    </location>
</feature>
<dbReference type="Proteomes" id="UP000076959">
    <property type="component" value="Unassembled WGS sequence"/>
</dbReference>
<keyword evidence="3" id="KW-1185">Reference proteome</keyword>
<evidence type="ECO:0000313" key="2">
    <source>
        <dbReference type="EMBL" id="OAF01424.1"/>
    </source>
</evidence>
<dbReference type="EMBL" id="LUUB01000104">
    <property type="protein sequence ID" value="OAF01424.1"/>
    <property type="molecule type" value="Genomic_DNA"/>
</dbReference>
<dbReference type="RefSeq" id="WP_063707206.1">
    <property type="nucleotide sequence ID" value="NZ_LUUB01000104.1"/>
</dbReference>
<name>A0A176YCL7_9BRAD</name>
<evidence type="ECO:0000256" key="1">
    <source>
        <dbReference type="SAM" id="SignalP"/>
    </source>
</evidence>
<sequence>MTKSKLFIAAIAFTTAFATPALAQWQSQEPAAFAAQYPNGDHATALGGARDAMAFVPSMAKPPRHVMPHAAKGK</sequence>
<proteinExistence type="predicted"/>
<evidence type="ECO:0000313" key="3">
    <source>
        <dbReference type="Proteomes" id="UP000076959"/>
    </source>
</evidence>
<dbReference type="AlphaFoldDB" id="A0A176YCL7"/>
<dbReference type="OrthoDB" id="8241922at2"/>
<gene>
    <name evidence="2" type="ORF">AYJ54_28410</name>
</gene>
<reference evidence="2 3" key="1">
    <citation type="submission" date="2016-03" db="EMBL/GenBank/DDBJ databases">
        <title>Draft Genome Sequence of the Strain BR 10245 (Bradyrhizobium sp.) isolated from nodules of Centrolobium paraense.</title>
        <authorList>
            <person name="Simoes-Araujo J.L.Sr."/>
            <person name="Barauna A.C."/>
            <person name="Silva K."/>
            <person name="Zilli J.E."/>
        </authorList>
    </citation>
    <scope>NUCLEOTIDE SEQUENCE [LARGE SCALE GENOMIC DNA]</scope>
    <source>
        <strain evidence="2 3">BR 10245</strain>
    </source>
</reference>
<comment type="caution">
    <text evidence="2">The sequence shown here is derived from an EMBL/GenBank/DDBJ whole genome shotgun (WGS) entry which is preliminary data.</text>
</comment>
<keyword evidence="1" id="KW-0732">Signal</keyword>
<protein>
    <submittedName>
        <fullName evidence="2">Uncharacterized protein</fullName>
    </submittedName>
</protein>
<feature type="signal peptide" evidence="1">
    <location>
        <begin position="1"/>
        <end position="23"/>
    </location>
</feature>